<gene>
    <name evidence="2" type="ORF">ADL15_29805</name>
</gene>
<dbReference type="EMBL" id="LLZH01000282">
    <property type="protein sequence ID" value="KUL29078.1"/>
    <property type="molecule type" value="Genomic_DNA"/>
</dbReference>
<organism evidence="2 3">
    <name type="scientific">Actinoplanes awajinensis subsp. mycoplanecinus</name>
    <dbReference type="NCBI Taxonomy" id="135947"/>
    <lineage>
        <taxon>Bacteria</taxon>
        <taxon>Bacillati</taxon>
        <taxon>Actinomycetota</taxon>
        <taxon>Actinomycetes</taxon>
        <taxon>Micromonosporales</taxon>
        <taxon>Micromonosporaceae</taxon>
        <taxon>Actinoplanes</taxon>
    </lineage>
</organism>
<keyword evidence="3" id="KW-1185">Reference proteome</keyword>
<keyword evidence="1" id="KW-0732">Signal</keyword>
<evidence type="ECO:0000256" key="1">
    <source>
        <dbReference type="SAM" id="SignalP"/>
    </source>
</evidence>
<name>A0A101JLJ1_9ACTN</name>
<dbReference type="RefSeq" id="WP_067698124.1">
    <property type="nucleotide sequence ID" value="NZ_LLZH01000282.1"/>
</dbReference>
<comment type="caution">
    <text evidence="2">The sequence shown here is derived from an EMBL/GenBank/DDBJ whole genome shotgun (WGS) entry which is preliminary data.</text>
</comment>
<dbReference type="Proteomes" id="UP000053244">
    <property type="component" value="Unassembled WGS sequence"/>
</dbReference>
<dbReference type="AlphaFoldDB" id="A0A101JLJ1"/>
<reference evidence="2 3" key="1">
    <citation type="submission" date="2015-10" db="EMBL/GenBank/DDBJ databases">
        <authorList>
            <person name="Gilbert D.G."/>
        </authorList>
    </citation>
    <scope>NUCLEOTIDE SEQUENCE [LARGE SCALE GENOMIC DNA]</scope>
    <source>
        <strain evidence="2 3">NRRL B-16712</strain>
    </source>
</reference>
<evidence type="ECO:0000313" key="3">
    <source>
        <dbReference type="Proteomes" id="UP000053244"/>
    </source>
</evidence>
<feature type="chain" id="PRO_5038455270" description="DUF4232 domain-containing protein" evidence="1">
    <location>
        <begin position="19"/>
        <end position="158"/>
    </location>
</feature>
<dbReference type="OrthoDB" id="3297081at2"/>
<proteinExistence type="predicted"/>
<sequence>MSKRWWIAAASAATLAAAALIVAVGSPDTPDETIVLVGDSHHRGGPLYFELKGKPVRGLVPGAVKQMKISVVNPLGYRITVHRLTAKVSDTDRRGCSATAANLQVRSYSGQLPVTVAASGRTELGGAIPVSMPIGATRKCAGARFTIAISGVGQRVPR</sequence>
<evidence type="ECO:0008006" key="4">
    <source>
        <dbReference type="Google" id="ProtNLM"/>
    </source>
</evidence>
<feature type="signal peptide" evidence="1">
    <location>
        <begin position="1"/>
        <end position="18"/>
    </location>
</feature>
<protein>
    <recommendedName>
        <fullName evidence="4">DUF4232 domain-containing protein</fullName>
    </recommendedName>
</protein>
<accession>A0A101JLJ1</accession>
<evidence type="ECO:0000313" key="2">
    <source>
        <dbReference type="EMBL" id="KUL29078.1"/>
    </source>
</evidence>